<evidence type="ECO:0000256" key="1">
    <source>
        <dbReference type="SAM" id="MobiDB-lite"/>
    </source>
</evidence>
<accession>A0A699ZBL3</accession>
<sequence length="96" mass="10400">GCNCRTTPGVRQQRGARHTITVKGFKGTNARPTTCWAGADTKAERQDPSSSATQPYQGTNVTFKPPSFMFNDTWARDSSRVDSLPPNAQAFLASHG</sequence>
<dbReference type="Proteomes" id="UP000485058">
    <property type="component" value="Unassembled WGS sequence"/>
</dbReference>
<feature type="non-terminal residue" evidence="2">
    <location>
        <position position="96"/>
    </location>
</feature>
<gene>
    <name evidence="2" type="ORF">HaLaN_12870</name>
</gene>
<evidence type="ECO:0000313" key="3">
    <source>
        <dbReference type="Proteomes" id="UP000485058"/>
    </source>
</evidence>
<comment type="caution">
    <text evidence="2">The sequence shown here is derived from an EMBL/GenBank/DDBJ whole genome shotgun (WGS) entry which is preliminary data.</text>
</comment>
<feature type="compositionally biased region" description="Polar residues" evidence="1">
    <location>
        <begin position="48"/>
        <end position="62"/>
    </location>
</feature>
<feature type="region of interest" description="Disordered" evidence="1">
    <location>
        <begin position="39"/>
        <end position="64"/>
    </location>
</feature>
<keyword evidence="3" id="KW-1185">Reference proteome</keyword>
<feature type="non-terminal residue" evidence="2">
    <location>
        <position position="1"/>
    </location>
</feature>
<feature type="region of interest" description="Disordered" evidence="1">
    <location>
        <begin position="77"/>
        <end position="96"/>
    </location>
</feature>
<name>A0A699ZBL3_HAELA</name>
<dbReference type="AlphaFoldDB" id="A0A699ZBL3"/>
<organism evidence="2 3">
    <name type="scientific">Haematococcus lacustris</name>
    <name type="common">Green alga</name>
    <name type="synonym">Haematococcus pluvialis</name>
    <dbReference type="NCBI Taxonomy" id="44745"/>
    <lineage>
        <taxon>Eukaryota</taxon>
        <taxon>Viridiplantae</taxon>
        <taxon>Chlorophyta</taxon>
        <taxon>core chlorophytes</taxon>
        <taxon>Chlorophyceae</taxon>
        <taxon>CS clade</taxon>
        <taxon>Chlamydomonadales</taxon>
        <taxon>Haematococcaceae</taxon>
        <taxon>Haematococcus</taxon>
    </lineage>
</organism>
<reference evidence="2 3" key="1">
    <citation type="submission" date="2020-02" db="EMBL/GenBank/DDBJ databases">
        <title>Draft genome sequence of Haematococcus lacustris strain NIES-144.</title>
        <authorList>
            <person name="Morimoto D."/>
            <person name="Nakagawa S."/>
            <person name="Yoshida T."/>
            <person name="Sawayama S."/>
        </authorList>
    </citation>
    <scope>NUCLEOTIDE SEQUENCE [LARGE SCALE GENOMIC DNA]</scope>
    <source>
        <strain evidence="2 3">NIES-144</strain>
    </source>
</reference>
<protein>
    <submittedName>
        <fullName evidence="2">Uncharacterized protein</fullName>
    </submittedName>
</protein>
<proteinExistence type="predicted"/>
<evidence type="ECO:0000313" key="2">
    <source>
        <dbReference type="EMBL" id="GFH16448.1"/>
    </source>
</evidence>
<dbReference type="EMBL" id="BLLF01000998">
    <property type="protein sequence ID" value="GFH16448.1"/>
    <property type="molecule type" value="Genomic_DNA"/>
</dbReference>